<feature type="domain" description="MnmC-like methyltransferase" evidence="1">
    <location>
        <begin position="129"/>
        <end position="229"/>
    </location>
</feature>
<dbReference type="GO" id="GO:0016645">
    <property type="term" value="F:oxidoreductase activity, acting on the CH-NH group of donors"/>
    <property type="evidence" value="ECO:0007669"/>
    <property type="project" value="InterPro"/>
</dbReference>
<organism evidence="2">
    <name type="scientific">uncultured Truepera sp</name>
    <dbReference type="NCBI Taxonomy" id="543023"/>
    <lineage>
        <taxon>Bacteria</taxon>
        <taxon>Thermotogati</taxon>
        <taxon>Deinococcota</taxon>
        <taxon>Deinococci</taxon>
        <taxon>Trueperales</taxon>
        <taxon>Trueperaceae</taxon>
        <taxon>Truepera</taxon>
        <taxon>environmental samples</taxon>
    </lineage>
</organism>
<dbReference type="Pfam" id="PF05430">
    <property type="entry name" value="Methyltransf_30"/>
    <property type="match status" value="1"/>
</dbReference>
<dbReference type="InterPro" id="IPR029063">
    <property type="entry name" value="SAM-dependent_MTases_sf"/>
</dbReference>
<dbReference type="NCBIfam" id="NF033855">
    <property type="entry name" value="tRNA_MNMC2"/>
    <property type="match status" value="1"/>
</dbReference>
<dbReference type="PANTHER" id="PTHR39963:SF1">
    <property type="entry name" value="MNMC-LIKE METHYLTRANSFERASE DOMAIN-CONTAINING PROTEIN"/>
    <property type="match status" value="1"/>
</dbReference>
<name>A0A6J4VIP5_9DEIN</name>
<dbReference type="PANTHER" id="PTHR39963">
    <property type="entry name" value="SLL0983 PROTEIN"/>
    <property type="match status" value="1"/>
</dbReference>
<sequence>MNASTVRRIVTADGSATLFSERYAQAFASQRGALAESQEVFLGGSGIVGRLAEGRPVRVLEVGFGTGLNFFVTAGACLAHPEAKLAYTALEHHLLPAEAVSALGYGALLSADMVTHYLEWRADLREASGTHTFKRDRVRLELLLGDAPKQVLPANTFDTVYHDGFSPDVNPELWTEAFLGRLVSALAEGGTLVSYCVQGAVRRRLAALGLVVSKRPGPVGGKREVLFSRKPASRKAGP</sequence>
<dbReference type="InterPro" id="IPR047785">
    <property type="entry name" value="tRNA_MNMC2"/>
</dbReference>
<evidence type="ECO:0000259" key="1">
    <source>
        <dbReference type="Pfam" id="PF05430"/>
    </source>
</evidence>
<dbReference type="SUPFAM" id="SSF53335">
    <property type="entry name" value="S-adenosyl-L-methionine-dependent methyltransferases"/>
    <property type="match status" value="1"/>
</dbReference>
<reference evidence="2" key="1">
    <citation type="submission" date="2020-02" db="EMBL/GenBank/DDBJ databases">
        <authorList>
            <person name="Meier V. D."/>
        </authorList>
    </citation>
    <scope>NUCLEOTIDE SEQUENCE</scope>
    <source>
        <strain evidence="2">AVDCRST_MAG86</strain>
    </source>
</reference>
<gene>
    <name evidence="2" type="ORF">AVDCRST_MAG86-2571</name>
</gene>
<proteinExistence type="predicted"/>
<dbReference type="AlphaFoldDB" id="A0A6J4VIP5"/>
<evidence type="ECO:0000313" key="2">
    <source>
        <dbReference type="EMBL" id="CAA9579092.1"/>
    </source>
</evidence>
<dbReference type="Gene3D" id="3.40.50.150">
    <property type="entry name" value="Vaccinia Virus protein VP39"/>
    <property type="match status" value="1"/>
</dbReference>
<accession>A0A6J4VIP5</accession>
<dbReference type="GO" id="GO:0004808">
    <property type="term" value="F:tRNA (5-methylaminomethyl-2-thiouridylate)(34)-methyltransferase activity"/>
    <property type="evidence" value="ECO:0007669"/>
    <property type="project" value="InterPro"/>
</dbReference>
<dbReference type="EMBL" id="CADCWP010000225">
    <property type="protein sequence ID" value="CAA9579092.1"/>
    <property type="molecule type" value="Genomic_DNA"/>
</dbReference>
<dbReference type="InterPro" id="IPR008471">
    <property type="entry name" value="MnmC-like_methylTransf"/>
</dbReference>
<protein>
    <submittedName>
        <fullName evidence="2">Putative peptidase</fullName>
    </submittedName>
</protein>